<accession>A0ABT5ETM1</accession>
<reference evidence="2 3" key="1">
    <citation type="submission" date="2022-11" db="EMBL/GenBank/DDBJ databases">
        <title>Minimal conservation of predation-associated metabolite biosynthetic gene clusters underscores biosynthetic potential of Myxococcota including descriptions for ten novel species: Archangium lansinium sp. nov., Myxococcus landrumus sp. nov., Nannocystis bai.</title>
        <authorList>
            <person name="Ahearne A."/>
            <person name="Stevens C."/>
            <person name="Dowd S."/>
        </authorList>
    </citation>
    <scope>NUCLEOTIDE SEQUENCE [LARGE SCALE GENOMIC DNA]</scope>
    <source>
        <strain evidence="2 3">RJM3</strain>
    </source>
</reference>
<organism evidence="2 3">
    <name type="scientific">Polyangium mundeleinium</name>
    <dbReference type="NCBI Taxonomy" id="2995306"/>
    <lineage>
        <taxon>Bacteria</taxon>
        <taxon>Pseudomonadati</taxon>
        <taxon>Myxococcota</taxon>
        <taxon>Polyangia</taxon>
        <taxon>Polyangiales</taxon>
        <taxon>Polyangiaceae</taxon>
        <taxon>Polyangium</taxon>
    </lineage>
</organism>
<keyword evidence="3" id="KW-1185">Reference proteome</keyword>
<evidence type="ECO:0000313" key="2">
    <source>
        <dbReference type="EMBL" id="MDC0745172.1"/>
    </source>
</evidence>
<proteinExistence type="predicted"/>
<comment type="caution">
    <text evidence="2">The sequence shown here is derived from an EMBL/GenBank/DDBJ whole genome shotgun (WGS) entry which is preliminary data.</text>
</comment>
<dbReference type="RefSeq" id="WP_271922410.1">
    <property type="nucleotide sequence ID" value="NZ_JAQNDO010000001.1"/>
</dbReference>
<name>A0ABT5ETM1_9BACT</name>
<protein>
    <submittedName>
        <fullName evidence="2">Uncharacterized protein</fullName>
    </submittedName>
</protein>
<evidence type="ECO:0000313" key="3">
    <source>
        <dbReference type="Proteomes" id="UP001221411"/>
    </source>
</evidence>
<dbReference type="EMBL" id="JAQNDO010000001">
    <property type="protein sequence ID" value="MDC0745172.1"/>
    <property type="molecule type" value="Genomic_DNA"/>
</dbReference>
<gene>
    <name evidence="2" type="ORF">POL67_27815</name>
</gene>
<sequence>MLSFSVAGLGGGNSARWVSSGGSARLVDEDKRARWTWIGLPLYTSGGILLAELQGLRPAR</sequence>
<feature type="region of interest" description="Disordered" evidence="1">
    <location>
        <begin position="1"/>
        <end position="23"/>
    </location>
</feature>
<dbReference type="Proteomes" id="UP001221411">
    <property type="component" value="Unassembled WGS sequence"/>
</dbReference>
<evidence type="ECO:0000256" key="1">
    <source>
        <dbReference type="SAM" id="MobiDB-lite"/>
    </source>
</evidence>